<dbReference type="EMBL" id="KN835358">
    <property type="protein sequence ID" value="KIK39107.1"/>
    <property type="molecule type" value="Genomic_DNA"/>
</dbReference>
<accession>A0A0D0AXJ7</accession>
<keyword evidence="2" id="KW-1185">Reference proteome</keyword>
<dbReference type="AlphaFoldDB" id="A0A0D0AXJ7"/>
<dbReference type="InParanoid" id="A0A0D0AXJ7"/>
<reference evidence="2" key="2">
    <citation type="submission" date="2015-01" db="EMBL/GenBank/DDBJ databases">
        <title>Evolutionary Origins and Diversification of the Mycorrhizal Mutualists.</title>
        <authorList>
            <consortium name="DOE Joint Genome Institute"/>
            <consortium name="Mycorrhizal Genomics Consortium"/>
            <person name="Kohler A."/>
            <person name="Kuo A."/>
            <person name="Nagy L.G."/>
            <person name="Floudas D."/>
            <person name="Copeland A."/>
            <person name="Barry K.W."/>
            <person name="Cichocki N."/>
            <person name="Veneault-Fourrey C."/>
            <person name="LaButti K."/>
            <person name="Lindquist E.A."/>
            <person name="Lipzen A."/>
            <person name="Lundell T."/>
            <person name="Morin E."/>
            <person name="Murat C."/>
            <person name="Riley R."/>
            <person name="Ohm R."/>
            <person name="Sun H."/>
            <person name="Tunlid A."/>
            <person name="Henrissat B."/>
            <person name="Grigoriev I.V."/>
            <person name="Hibbett D.S."/>
            <person name="Martin F."/>
        </authorList>
    </citation>
    <scope>NUCLEOTIDE SEQUENCE [LARGE SCALE GENOMIC DNA]</scope>
    <source>
        <strain evidence="2">UH-Slu-Lm8-n1</strain>
    </source>
</reference>
<dbReference type="Proteomes" id="UP000054485">
    <property type="component" value="Unassembled WGS sequence"/>
</dbReference>
<dbReference type="PROSITE" id="PS51257">
    <property type="entry name" value="PROKAR_LIPOPROTEIN"/>
    <property type="match status" value="1"/>
</dbReference>
<dbReference type="HOGENOM" id="CLU_1644838_0_0_1"/>
<sequence>MLRRVVVDVSGGSTQLQYAAAACGRTRSALEVTWLVFPPIGTASVSYQPRPRLFCRHRTITPESTILVSTTAWRDSELPERRNNSSKILLAGSLTHAHQYVHVWTPNAATNMLSDGRRRPTIRVLVRSLCTYLNVIQVTGFMQHRYLVSSQQRADTLYFET</sequence>
<proteinExistence type="predicted"/>
<reference evidence="1 2" key="1">
    <citation type="submission" date="2014-04" db="EMBL/GenBank/DDBJ databases">
        <authorList>
            <consortium name="DOE Joint Genome Institute"/>
            <person name="Kuo A."/>
            <person name="Ruytinx J."/>
            <person name="Rineau F."/>
            <person name="Colpaert J."/>
            <person name="Kohler A."/>
            <person name="Nagy L.G."/>
            <person name="Floudas D."/>
            <person name="Copeland A."/>
            <person name="Barry K.W."/>
            <person name="Cichocki N."/>
            <person name="Veneault-Fourrey C."/>
            <person name="LaButti K."/>
            <person name="Lindquist E.A."/>
            <person name="Lipzen A."/>
            <person name="Lundell T."/>
            <person name="Morin E."/>
            <person name="Murat C."/>
            <person name="Sun H."/>
            <person name="Tunlid A."/>
            <person name="Henrissat B."/>
            <person name="Grigoriev I.V."/>
            <person name="Hibbett D.S."/>
            <person name="Martin F."/>
            <person name="Nordberg H.P."/>
            <person name="Cantor M.N."/>
            <person name="Hua S.X."/>
        </authorList>
    </citation>
    <scope>NUCLEOTIDE SEQUENCE [LARGE SCALE GENOMIC DNA]</scope>
    <source>
        <strain evidence="1 2">UH-Slu-Lm8-n1</strain>
    </source>
</reference>
<organism evidence="1 2">
    <name type="scientific">Suillus luteus UH-Slu-Lm8-n1</name>
    <dbReference type="NCBI Taxonomy" id="930992"/>
    <lineage>
        <taxon>Eukaryota</taxon>
        <taxon>Fungi</taxon>
        <taxon>Dikarya</taxon>
        <taxon>Basidiomycota</taxon>
        <taxon>Agaricomycotina</taxon>
        <taxon>Agaricomycetes</taxon>
        <taxon>Agaricomycetidae</taxon>
        <taxon>Boletales</taxon>
        <taxon>Suillineae</taxon>
        <taxon>Suillaceae</taxon>
        <taxon>Suillus</taxon>
    </lineage>
</organism>
<gene>
    <name evidence="1" type="ORF">CY34DRAFT_350186</name>
</gene>
<protein>
    <submittedName>
        <fullName evidence="1">Uncharacterized protein</fullName>
    </submittedName>
</protein>
<evidence type="ECO:0000313" key="2">
    <source>
        <dbReference type="Proteomes" id="UP000054485"/>
    </source>
</evidence>
<name>A0A0D0AXJ7_9AGAM</name>
<evidence type="ECO:0000313" key="1">
    <source>
        <dbReference type="EMBL" id="KIK39107.1"/>
    </source>
</evidence>